<evidence type="ECO:0000313" key="3">
    <source>
        <dbReference type="Proteomes" id="UP000008315"/>
    </source>
</evidence>
<dbReference type="InterPro" id="IPR021993">
    <property type="entry name" value="ATPase-cat-bd"/>
</dbReference>
<reference evidence="3" key="1">
    <citation type="journal article" date="2012" name="J. Bacteriol.">
        <title>Genome sequence of the haloalkaliphilic methanotrophic bacterium Methylomicrobium alcaliphilum 20Z.</title>
        <authorList>
            <person name="Vuilleumier S."/>
            <person name="Khmelenina V.N."/>
            <person name="Bringel F."/>
            <person name="Reshetnikov A.S."/>
            <person name="Lajus A."/>
            <person name="Mangenot S."/>
            <person name="Rouy Z."/>
            <person name="Op den Camp H.J."/>
            <person name="Jetten M.S."/>
            <person name="Dispirito A.A."/>
            <person name="Dunfield P."/>
            <person name="Klotz M.G."/>
            <person name="Semrau J.D."/>
            <person name="Stein L.Y."/>
            <person name="Barbe V."/>
            <person name="Medigue C."/>
            <person name="Trotsenko Y.A."/>
            <person name="Kalyuzhnaya M.G."/>
        </authorList>
    </citation>
    <scope>NUCLEOTIDE SEQUENCE [LARGE SCALE GENOMIC DNA]</scope>
    <source>
        <strain evidence="3">DSM 19304 / NCIMB 14124 / VKM B-2133 / 20Z</strain>
    </source>
</reference>
<organism evidence="2 3">
    <name type="scientific">Methylotuvimicrobium alcaliphilum (strain DSM 19304 / NCIMB 14124 / VKM B-2133 / 20Z)</name>
    <name type="common">Methylomicrobium alcaliphilum</name>
    <dbReference type="NCBI Taxonomy" id="1091494"/>
    <lineage>
        <taxon>Bacteria</taxon>
        <taxon>Pseudomonadati</taxon>
        <taxon>Pseudomonadota</taxon>
        <taxon>Gammaproteobacteria</taxon>
        <taxon>Methylococcales</taxon>
        <taxon>Methylococcaceae</taxon>
        <taxon>Methylotuvimicrobium</taxon>
    </lineage>
</organism>
<proteinExistence type="predicted"/>
<keyword evidence="3" id="KW-1185">Reference proteome</keyword>
<dbReference type="HOGENOM" id="CLU_203894_0_0_6"/>
<dbReference type="Pfam" id="PF12156">
    <property type="entry name" value="ATPase-cat_bd"/>
    <property type="match status" value="1"/>
</dbReference>
<dbReference type="STRING" id="1091494.MEALZ_0169"/>
<dbReference type="AlphaFoldDB" id="G4SV94"/>
<dbReference type="Proteomes" id="UP000008315">
    <property type="component" value="Chromosome"/>
</dbReference>
<evidence type="ECO:0000313" key="2">
    <source>
        <dbReference type="EMBL" id="CCE21870.1"/>
    </source>
</evidence>
<gene>
    <name evidence="2" type="ordered locus">MEALZ_0169</name>
</gene>
<accession>G4SV94</accession>
<dbReference type="EMBL" id="FO082060">
    <property type="protein sequence ID" value="CCE21870.1"/>
    <property type="molecule type" value="Genomic_DNA"/>
</dbReference>
<dbReference type="PATRIC" id="fig|271065.3.peg.176"/>
<name>G4SV94_META2</name>
<dbReference type="KEGG" id="mah:MEALZ_0169"/>
<evidence type="ECO:0000259" key="1">
    <source>
        <dbReference type="Pfam" id="PF12156"/>
    </source>
</evidence>
<protein>
    <recommendedName>
        <fullName evidence="1">Putative metal-binding domain-containing protein</fullName>
    </recommendedName>
</protein>
<feature type="domain" description="Putative metal-binding" evidence="1">
    <location>
        <begin position="15"/>
        <end position="55"/>
    </location>
</feature>
<sequence length="64" mass="7307">MKSNQEFRMNDTKKACDLCGLTVETPGFKLKTKEGDKDFCCEGCKGIYQMLHEDQILPESEKSE</sequence>